<dbReference type="GO" id="GO:0005737">
    <property type="term" value="C:cytoplasm"/>
    <property type="evidence" value="ECO:0007669"/>
    <property type="project" value="UniProtKB-SubCell"/>
</dbReference>
<dbReference type="PROSITE" id="PS51987">
    <property type="entry name" value="GS_CATALYTIC"/>
    <property type="match status" value="1"/>
</dbReference>
<dbReference type="InterPro" id="IPR008146">
    <property type="entry name" value="Gln_synth_cat_dom"/>
</dbReference>
<dbReference type="InterPro" id="IPR036651">
    <property type="entry name" value="Gln_synt_N_sf"/>
</dbReference>
<dbReference type="GO" id="GO:0004356">
    <property type="term" value="F:glutamine synthetase activity"/>
    <property type="evidence" value="ECO:0007669"/>
    <property type="project" value="UniProtKB-EC"/>
</dbReference>
<keyword evidence="6" id="KW-0547">Nucleotide-binding</keyword>
<dbReference type="GO" id="GO:0005524">
    <property type="term" value="F:ATP binding"/>
    <property type="evidence" value="ECO:0007669"/>
    <property type="project" value="UniProtKB-KW"/>
</dbReference>
<keyword evidence="13" id="KW-1185">Reference proteome</keyword>
<dbReference type="InterPro" id="IPR050292">
    <property type="entry name" value="Glutamine_Synthetase"/>
</dbReference>
<keyword evidence="4" id="KW-0963">Cytoplasm</keyword>
<dbReference type="InterPro" id="IPR027302">
    <property type="entry name" value="Gln_synth_N_conserv_site"/>
</dbReference>
<dbReference type="InterPro" id="IPR008147">
    <property type="entry name" value="Gln_synt_N"/>
</dbReference>
<accession>A0A0B2UXK3</accession>
<dbReference type="PROSITE" id="PS00180">
    <property type="entry name" value="GLNA_1"/>
    <property type="match status" value="1"/>
</dbReference>
<dbReference type="AlphaFoldDB" id="A0A0B2UXK3"/>
<gene>
    <name evidence="12" type="ORF">Tcan_10201</name>
</gene>
<dbReference type="SMART" id="SM01230">
    <property type="entry name" value="Gln-synt_C"/>
    <property type="match status" value="1"/>
</dbReference>
<evidence type="ECO:0000256" key="8">
    <source>
        <dbReference type="PROSITE-ProRule" id="PRU01330"/>
    </source>
</evidence>
<dbReference type="FunFam" id="3.30.590.10:FF:000011">
    <property type="entry name" value="Glutamine synthetase"/>
    <property type="match status" value="1"/>
</dbReference>
<feature type="domain" description="GS catalytic" evidence="11">
    <location>
        <begin position="115"/>
        <end position="378"/>
    </location>
</feature>
<reference evidence="12 13" key="1">
    <citation type="submission" date="2014-11" db="EMBL/GenBank/DDBJ databases">
        <title>Genetic blueprint of the zoonotic pathogen Toxocara canis.</title>
        <authorList>
            <person name="Zhu X.-Q."/>
            <person name="Korhonen P.K."/>
            <person name="Cai H."/>
            <person name="Young N.D."/>
            <person name="Nejsum P."/>
            <person name="von Samson-Himmelstjerna G."/>
            <person name="Boag P.R."/>
            <person name="Tan P."/>
            <person name="Li Q."/>
            <person name="Min J."/>
            <person name="Yang Y."/>
            <person name="Wang X."/>
            <person name="Fang X."/>
            <person name="Hall R.S."/>
            <person name="Hofmann A."/>
            <person name="Sternberg P.W."/>
            <person name="Jex A.R."/>
            <person name="Gasser R.B."/>
        </authorList>
    </citation>
    <scope>NUCLEOTIDE SEQUENCE [LARGE SCALE GENOMIC DNA]</scope>
    <source>
        <strain evidence="12">PN_DK_2014</strain>
    </source>
</reference>
<organism evidence="12 13">
    <name type="scientific">Toxocara canis</name>
    <name type="common">Canine roundworm</name>
    <dbReference type="NCBI Taxonomy" id="6265"/>
    <lineage>
        <taxon>Eukaryota</taxon>
        <taxon>Metazoa</taxon>
        <taxon>Ecdysozoa</taxon>
        <taxon>Nematoda</taxon>
        <taxon>Chromadorea</taxon>
        <taxon>Rhabditida</taxon>
        <taxon>Spirurina</taxon>
        <taxon>Ascaridomorpha</taxon>
        <taxon>Ascaridoidea</taxon>
        <taxon>Toxocaridae</taxon>
        <taxon>Toxocara</taxon>
    </lineage>
</organism>
<comment type="similarity">
    <text evidence="2 8 9">Belongs to the glutamine synthetase family.</text>
</comment>
<comment type="caution">
    <text evidence="12">The sequence shown here is derived from an EMBL/GenBank/DDBJ whole genome shotgun (WGS) entry which is preliminary data.</text>
</comment>
<evidence type="ECO:0000256" key="3">
    <source>
        <dbReference type="ARBA" id="ARBA00012937"/>
    </source>
</evidence>
<protein>
    <recommendedName>
        <fullName evidence="3">glutamine synthetase</fullName>
        <ecNumber evidence="3">6.3.1.2</ecNumber>
    </recommendedName>
</protein>
<dbReference type="OrthoDB" id="1936100at2759"/>
<comment type="subcellular location">
    <subcellularLocation>
        <location evidence="1">Cytoplasm</location>
    </subcellularLocation>
</comment>
<evidence type="ECO:0000256" key="7">
    <source>
        <dbReference type="ARBA" id="ARBA00022840"/>
    </source>
</evidence>
<dbReference type="Proteomes" id="UP000031036">
    <property type="component" value="Unassembled WGS sequence"/>
</dbReference>
<dbReference type="GO" id="GO:0006542">
    <property type="term" value="P:glutamine biosynthetic process"/>
    <property type="evidence" value="ECO:0007669"/>
    <property type="project" value="InterPro"/>
</dbReference>
<keyword evidence="5" id="KW-0436">Ligase</keyword>
<evidence type="ECO:0000256" key="4">
    <source>
        <dbReference type="ARBA" id="ARBA00022490"/>
    </source>
</evidence>
<evidence type="ECO:0000313" key="12">
    <source>
        <dbReference type="EMBL" id="KHN75751.1"/>
    </source>
</evidence>
<evidence type="ECO:0000259" key="11">
    <source>
        <dbReference type="PROSITE" id="PS51987"/>
    </source>
</evidence>
<evidence type="ECO:0000313" key="13">
    <source>
        <dbReference type="Proteomes" id="UP000031036"/>
    </source>
</evidence>
<dbReference type="OMA" id="NRHRCLE"/>
<dbReference type="SUPFAM" id="SSF54368">
    <property type="entry name" value="Glutamine synthetase, N-terminal domain"/>
    <property type="match status" value="1"/>
</dbReference>
<dbReference type="PANTHER" id="PTHR20852">
    <property type="entry name" value="GLUTAMINE SYNTHETASE"/>
    <property type="match status" value="1"/>
</dbReference>
<dbReference type="Gene3D" id="3.10.20.70">
    <property type="entry name" value="Glutamine synthetase, N-terminal domain"/>
    <property type="match status" value="1"/>
</dbReference>
<dbReference type="InterPro" id="IPR014746">
    <property type="entry name" value="Gln_synth/guanido_kin_cat_dom"/>
</dbReference>
<evidence type="ECO:0000256" key="6">
    <source>
        <dbReference type="ARBA" id="ARBA00022741"/>
    </source>
</evidence>
<dbReference type="STRING" id="6265.A0A0B2UXK3"/>
<dbReference type="Pfam" id="PF00120">
    <property type="entry name" value="Gln-synt_C"/>
    <property type="match status" value="1"/>
</dbReference>
<evidence type="ECO:0000256" key="2">
    <source>
        <dbReference type="ARBA" id="ARBA00009897"/>
    </source>
</evidence>
<keyword evidence="7" id="KW-0067">ATP-binding</keyword>
<evidence type="ECO:0000256" key="9">
    <source>
        <dbReference type="RuleBase" id="RU000384"/>
    </source>
</evidence>
<dbReference type="EC" id="6.3.1.2" evidence="3"/>
<name>A0A0B2UXK3_TOXCA</name>
<dbReference type="FunFam" id="3.10.20.70:FF:000004">
    <property type="entry name" value="Glutamine synthetase"/>
    <property type="match status" value="1"/>
</dbReference>
<dbReference type="Pfam" id="PF03951">
    <property type="entry name" value="Gln-synt_N"/>
    <property type="match status" value="1"/>
</dbReference>
<dbReference type="SUPFAM" id="SSF55931">
    <property type="entry name" value="Glutamine synthetase/guanido kinase"/>
    <property type="match status" value="1"/>
</dbReference>
<dbReference type="Gene3D" id="3.30.590.10">
    <property type="entry name" value="Glutamine synthetase/guanido kinase, catalytic domain"/>
    <property type="match status" value="1"/>
</dbReference>
<proteinExistence type="inferred from homology"/>
<evidence type="ECO:0000256" key="5">
    <source>
        <dbReference type="ARBA" id="ARBA00022598"/>
    </source>
</evidence>
<sequence>MNYSIRSQFATDKFLASRYDSLNRRGKVQATYIWVDGTGEFLRSKTRTVDDEPQCPEDLPVWNFDGSSTGQAVNDDSDLYLRPVAIFDDPFRMGNNKLVLCETTDANMQPIPSNTRHKCVTAMEKAKDQHPWFGMEQEYTILDLDGHPFGWPKNGFPGPQGPYHCGVGANKVYGRDIVEGHYRACLHAGLKIAGTNAETMPAQWEYQIGPCEGVEMGDQLWVSRYILQRVAEDYGVAVTLDPKPIPGDWHGAGCHCNFSTEKMRQPGGYNEILEAINKLEKVHHQHIAYYDPKGGKDNERRLTGFHETETIDAFSFGVADRTVSVRIPRQTFRDQYGYFEDRRPSSNCDPYTVTTALVKTICLKGDDRKLSMTYIPTF</sequence>
<evidence type="ECO:0000256" key="1">
    <source>
        <dbReference type="ARBA" id="ARBA00004496"/>
    </source>
</evidence>
<dbReference type="PROSITE" id="PS51986">
    <property type="entry name" value="GS_BETA_GRASP"/>
    <property type="match status" value="1"/>
</dbReference>
<dbReference type="EMBL" id="JPKZ01002626">
    <property type="protein sequence ID" value="KHN75751.1"/>
    <property type="molecule type" value="Genomic_DNA"/>
</dbReference>
<evidence type="ECO:0000259" key="10">
    <source>
        <dbReference type="PROSITE" id="PS51986"/>
    </source>
</evidence>
<feature type="domain" description="GS beta-grasp" evidence="10">
    <location>
        <begin position="28"/>
        <end position="108"/>
    </location>
</feature>
<dbReference type="PANTHER" id="PTHR20852:SF42">
    <property type="entry name" value="GLUTAMINE SYNTHETASE"/>
    <property type="match status" value="1"/>
</dbReference>